<feature type="domain" description="Peptidase M13 N-terminal" evidence="10">
    <location>
        <begin position="1"/>
        <end position="119"/>
    </location>
</feature>
<protein>
    <submittedName>
        <fullName evidence="11">Neprilysin</fullName>
    </submittedName>
</protein>
<dbReference type="GO" id="GO:0046872">
    <property type="term" value="F:metal ion binding"/>
    <property type="evidence" value="ECO:0007669"/>
    <property type="project" value="UniProtKB-KW"/>
</dbReference>
<comment type="subcellular location">
    <subcellularLocation>
        <location evidence="2">Cell membrane</location>
        <topology evidence="2">Single-pass type II membrane protein</topology>
    </subcellularLocation>
</comment>
<dbReference type="CDD" id="cd08662">
    <property type="entry name" value="M13"/>
    <property type="match status" value="1"/>
</dbReference>
<dbReference type="InterPro" id="IPR042089">
    <property type="entry name" value="Peptidase_M13_dom_2"/>
</dbReference>
<sequence>MFWRAIMESVTYLTKELRKRYLKYKNTIYDKTGINGNSNTRPRLWECLDISYEFFKLPVMSLYVRKFYNEHYKNNILEMVKGIREENYKILSSVDWLDDETRKNAIDKAKSITQYIAYPDELLDDNKLNAYYENLEFHNKDFLTLILKVTKFETDLIIHRLRQPVNKSDWIFHSDLAHVNAFQYDSENSFEIPVGILQDVFYSIDRPQYMNYGAIGIIIGHEINHVFDTKGRKYDKQGNLVDWWAKEAENRYLEKAMCIQYQYGNYTAQEVGLKLNGSNTLDENMADNGGIKAAYNAYNSWTKQHGDEPRLPGLQKFTPKQMFWLSIANIRCTKYSLKTLKDIIINDSHSPNRFRIIGPLSNLEEFSNDFQCKPGSYMNPVKKCQVW</sequence>
<evidence type="ECO:0000256" key="3">
    <source>
        <dbReference type="ARBA" id="ARBA00007357"/>
    </source>
</evidence>
<dbReference type="InterPro" id="IPR024079">
    <property type="entry name" value="MetalloPept_cat_dom_sf"/>
</dbReference>
<keyword evidence="6" id="KW-0378">Hydrolase</keyword>
<dbReference type="Pfam" id="PF05649">
    <property type="entry name" value="Peptidase_M13_N"/>
    <property type="match status" value="1"/>
</dbReference>
<dbReference type="EMBL" id="GGMR01009143">
    <property type="protein sequence ID" value="MBY21762.1"/>
    <property type="molecule type" value="Transcribed_RNA"/>
</dbReference>
<evidence type="ECO:0000256" key="1">
    <source>
        <dbReference type="ARBA" id="ARBA00001947"/>
    </source>
</evidence>
<dbReference type="AlphaFoldDB" id="A0A2S2NXH3"/>
<dbReference type="InterPro" id="IPR000718">
    <property type="entry name" value="Peptidase_M13"/>
</dbReference>
<evidence type="ECO:0000256" key="4">
    <source>
        <dbReference type="ARBA" id="ARBA00022670"/>
    </source>
</evidence>
<evidence type="ECO:0000256" key="6">
    <source>
        <dbReference type="ARBA" id="ARBA00022801"/>
    </source>
</evidence>
<evidence type="ECO:0000256" key="7">
    <source>
        <dbReference type="ARBA" id="ARBA00022833"/>
    </source>
</evidence>
<keyword evidence="7" id="KW-0862">Zinc</keyword>
<gene>
    <name evidence="11" type="primary">Mme_0</name>
    <name evidence="11" type="ORF">g.46920</name>
</gene>
<dbReference type="GO" id="GO:0004222">
    <property type="term" value="F:metalloendopeptidase activity"/>
    <property type="evidence" value="ECO:0007669"/>
    <property type="project" value="InterPro"/>
</dbReference>
<evidence type="ECO:0000256" key="2">
    <source>
        <dbReference type="ARBA" id="ARBA00004401"/>
    </source>
</evidence>
<dbReference type="GO" id="GO:0016485">
    <property type="term" value="P:protein processing"/>
    <property type="evidence" value="ECO:0007669"/>
    <property type="project" value="TreeGrafter"/>
</dbReference>
<dbReference type="PANTHER" id="PTHR11733:SF224">
    <property type="entry name" value="NEPRILYSIN-2"/>
    <property type="match status" value="1"/>
</dbReference>
<dbReference type="Gene3D" id="3.40.390.10">
    <property type="entry name" value="Collagenase (Catalytic Domain)"/>
    <property type="match status" value="1"/>
</dbReference>
<dbReference type="PRINTS" id="PR00786">
    <property type="entry name" value="NEPRILYSIN"/>
</dbReference>
<dbReference type="GO" id="GO:0005886">
    <property type="term" value="C:plasma membrane"/>
    <property type="evidence" value="ECO:0007669"/>
    <property type="project" value="UniProtKB-SubCell"/>
</dbReference>
<evidence type="ECO:0000256" key="8">
    <source>
        <dbReference type="ARBA" id="ARBA00023049"/>
    </source>
</evidence>
<dbReference type="Pfam" id="PF01431">
    <property type="entry name" value="Peptidase_M13"/>
    <property type="match status" value="1"/>
</dbReference>
<name>A0A2S2NXH3_SCHGA</name>
<comment type="similarity">
    <text evidence="3">Belongs to the peptidase M13 family.</text>
</comment>
<evidence type="ECO:0000259" key="9">
    <source>
        <dbReference type="Pfam" id="PF01431"/>
    </source>
</evidence>
<evidence type="ECO:0000313" key="11">
    <source>
        <dbReference type="EMBL" id="MBY21762.1"/>
    </source>
</evidence>
<dbReference type="PANTHER" id="PTHR11733">
    <property type="entry name" value="ZINC METALLOPROTEASE FAMILY M13 NEPRILYSIN-RELATED"/>
    <property type="match status" value="1"/>
</dbReference>
<organism evidence="11">
    <name type="scientific">Schizaphis graminum</name>
    <name type="common">Green bug aphid</name>
    <dbReference type="NCBI Taxonomy" id="13262"/>
    <lineage>
        <taxon>Eukaryota</taxon>
        <taxon>Metazoa</taxon>
        <taxon>Ecdysozoa</taxon>
        <taxon>Arthropoda</taxon>
        <taxon>Hexapoda</taxon>
        <taxon>Insecta</taxon>
        <taxon>Pterygota</taxon>
        <taxon>Neoptera</taxon>
        <taxon>Paraneoptera</taxon>
        <taxon>Hemiptera</taxon>
        <taxon>Sternorrhyncha</taxon>
        <taxon>Aphidomorpha</taxon>
        <taxon>Aphidoidea</taxon>
        <taxon>Aphididae</taxon>
        <taxon>Aphidini</taxon>
        <taxon>Schizaphis</taxon>
    </lineage>
</organism>
<keyword evidence="4" id="KW-0645">Protease</keyword>
<dbReference type="SUPFAM" id="SSF55486">
    <property type="entry name" value="Metalloproteases ('zincins'), catalytic domain"/>
    <property type="match status" value="1"/>
</dbReference>
<dbReference type="Gene3D" id="1.10.1380.10">
    <property type="entry name" value="Neutral endopeptidase , domain2"/>
    <property type="match status" value="1"/>
</dbReference>
<dbReference type="InterPro" id="IPR008753">
    <property type="entry name" value="Peptidase_M13_N"/>
</dbReference>
<proteinExistence type="inferred from homology"/>
<evidence type="ECO:0000256" key="5">
    <source>
        <dbReference type="ARBA" id="ARBA00022723"/>
    </source>
</evidence>
<feature type="domain" description="Peptidase M13 C-terminal" evidence="9">
    <location>
        <begin position="180"/>
        <end position="386"/>
    </location>
</feature>
<keyword evidence="5" id="KW-0479">Metal-binding</keyword>
<accession>A0A2S2NXH3</accession>
<comment type="cofactor">
    <cofactor evidence="1">
        <name>Zn(2+)</name>
        <dbReference type="ChEBI" id="CHEBI:29105"/>
    </cofactor>
</comment>
<evidence type="ECO:0000259" key="10">
    <source>
        <dbReference type="Pfam" id="PF05649"/>
    </source>
</evidence>
<reference evidence="11" key="1">
    <citation type="submission" date="2018-04" db="EMBL/GenBank/DDBJ databases">
        <title>Transcriptome of Schizaphis graminum biotype I.</title>
        <authorList>
            <person name="Scully E.D."/>
            <person name="Geib S.M."/>
            <person name="Palmer N.A."/>
            <person name="Koch K."/>
            <person name="Bradshaw J."/>
            <person name="Heng-Moss T."/>
            <person name="Sarath G."/>
        </authorList>
    </citation>
    <scope>NUCLEOTIDE SEQUENCE</scope>
</reference>
<dbReference type="InterPro" id="IPR018497">
    <property type="entry name" value="Peptidase_M13_C"/>
</dbReference>
<keyword evidence="8" id="KW-0482">Metalloprotease</keyword>
<dbReference type="PROSITE" id="PS51885">
    <property type="entry name" value="NEPRILYSIN"/>
    <property type="match status" value="1"/>
</dbReference>